<dbReference type="EMBL" id="LAZR01043022">
    <property type="protein sequence ID" value="KKL08085.1"/>
    <property type="molecule type" value="Genomic_DNA"/>
</dbReference>
<accession>A0A0F9AF68</accession>
<proteinExistence type="predicted"/>
<evidence type="ECO:0000313" key="1">
    <source>
        <dbReference type="EMBL" id="KKL08085.1"/>
    </source>
</evidence>
<reference evidence="1" key="1">
    <citation type="journal article" date="2015" name="Nature">
        <title>Complex archaea that bridge the gap between prokaryotes and eukaryotes.</title>
        <authorList>
            <person name="Spang A."/>
            <person name="Saw J.H."/>
            <person name="Jorgensen S.L."/>
            <person name="Zaremba-Niedzwiedzka K."/>
            <person name="Martijn J."/>
            <person name="Lind A.E."/>
            <person name="van Eijk R."/>
            <person name="Schleper C."/>
            <person name="Guy L."/>
            <person name="Ettema T.J."/>
        </authorList>
    </citation>
    <scope>NUCLEOTIDE SEQUENCE</scope>
</reference>
<comment type="caution">
    <text evidence="1">The sequence shown here is derived from an EMBL/GenBank/DDBJ whole genome shotgun (WGS) entry which is preliminary data.</text>
</comment>
<organism evidence="1">
    <name type="scientific">marine sediment metagenome</name>
    <dbReference type="NCBI Taxonomy" id="412755"/>
    <lineage>
        <taxon>unclassified sequences</taxon>
        <taxon>metagenomes</taxon>
        <taxon>ecological metagenomes</taxon>
    </lineage>
</organism>
<protein>
    <submittedName>
        <fullName evidence="1">Uncharacterized protein</fullName>
    </submittedName>
</protein>
<gene>
    <name evidence="1" type="ORF">LCGC14_2579440</name>
</gene>
<name>A0A0F9AF68_9ZZZZ</name>
<dbReference type="AlphaFoldDB" id="A0A0F9AF68"/>
<sequence length="57" mass="6931">MGLDPEEIEKLEKIIREYKIFNKKGMKLLMVCLRDYKFLDNKRKRNFEIFGLGYTLT</sequence>
<feature type="non-terminal residue" evidence="1">
    <location>
        <position position="57"/>
    </location>
</feature>